<dbReference type="RefSeq" id="WP_107569040.1">
    <property type="nucleotide sequence ID" value="NZ_PYYB01000001.1"/>
</dbReference>
<dbReference type="SUPFAM" id="SSF53335">
    <property type="entry name" value="S-adenosyl-L-methionine-dependent methyltransferases"/>
    <property type="match status" value="1"/>
</dbReference>
<keyword evidence="2" id="KW-0808">Transferase</keyword>
<dbReference type="Pfam" id="PF08241">
    <property type="entry name" value="Methyltransf_11"/>
    <property type="match status" value="1"/>
</dbReference>
<dbReference type="CDD" id="cd02440">
    <property type="entry name" value="AdoMet_MTases"/>
    <property type="match status" value="1"/>
</dbReference>
<accession>A0A2T4UMD1</accession>
<gene>
    <name evidence="2" type="ORF">C7Y72_12465</name>
</gene>
<evidence type="ECO:0000259" key="1">
    <source>
        <dbReference type="Pfam" id="PF08241"/>
    </source>
</evidence>
<comment type="caution">
    <text evidence="2">The sequence shown here is derived from an EMBL/GenBank/DDBJ whole genome shotgun (WGS) entry which is preliminary data.</text>
</comment>
<keyword evidence="2" id="KW-0489">Methyltransferase</keyword>
<dbReference type="OrthoDB" id="65624at2"/>
<dbReference type="Proteomes" id="UP000240739">
    <property type="component" value="Unassembled WGS sequence"/>
</dbReference>
<name>A0A2T4UMD1_9ACTN</name>
<dbReference type="InterPro" id="IPR029063">
    <property type="entry name" value="SAM-dependent_MTases_sf"/>
</dbReference>
<feature type="domain" description="Methyltransferase type 11" evidence="1">
    <location>
        <begin position="40"/>
        <end position="137"/>
    </location>
</feature>
<protein>
    <submittedName>
        <fullName evidence="2">Class I SAM-dependent methyltransferase</fullName>
    </submittedName>
</protein>
<dbReference type="InterPro" id="IPR013216">
    <property type="entry name" value="Methyltransf_11"/>
</dbReference>
<evidence type="ECO:0000313" key="2">
    <source>
        <dbReference type="EMBL" id="PTL60395.1"/>
    </source>
</evidence>
<dbReference type="InterPro" id="IPR052356">
    <property type="entry name" value="Thiol_S-MT"/>
</dbReference>
<dbReference type="GO" id="GO:0032259">
    <property type="term" value="P:methylation"/>
    <property type="evidence" value="ECO:0007669"/>
    <property type="project" value="UniProtKB-KW"/>
</dbReference>
<dbReference type="PANTHER" id="PTHR45036">
    <property type="entry name" value="METHYLTRANSFERASE LIKE 7B"/>
    <property type="match status" value="1"/>
</dbReference>
<dbReference type="GO" id="GO:0008757">
    <property type="term" value="F:S-adenosylmethionine-dependent methyltransferase activity"/>
    <property type="evidence" value="ECO:0007669"/>
    <property type="project" value="InterPro"/>
</dbReference>
<dbReference type="Gene3D" id="3.40.50.150">
    <property type="entry name" value="Vaccinia Virus protein VP39"/>
    <property type="match status" value="1"/>
</dbReference>
<organism evidence="2 3">
    <name type="scientific">Paraconexibacter algicola</name>
    <dbReference type="NCBI Taxonomy" id="2133960"/>
    <lineage>
        <taxon>Bacteria</taxon>
        <taxon>Bacillati</taxon>
        <taxon>Actinomycetota</taxon>
        <taxon>Thermoleophilia</taxon>
        <taxon>Solirubrobacterales</taxon>
        <taxon>Paraconexibacteraceae</taxon>
        <taxon>Paraconexibacter</taxon>
    </lineage>
</organism>
<reference evidence="2 3" key="1">
    <citation type="submission" date="2018-03" db="EMBL/GenBank/DDBJ databases">
        <title>Aquarubrobacter algicola gen. nov., sp. nov., a novel actinobacterium isolated from shallow eutrophic lake during the end of cyanobacterial harmful algal blooms.</title>
        <authorList>
            <person name="Chun S.J."/>
        </authorList>
    </citation>
    <scope>NUCLEOTIDE SEQUENCE [LARGE SCALE GENOMIC DNA]</scope>
    <source>
        <strain evidence="2 3">Seoho-28</strain>
    </source>
</reference>
<dbReference type="EMBL" id="PYYB01000001">
    <property type="protein sequence ID" value="PTL60395.1"/>
    <property type="molecule type" value="Genomic_DNA"/>
</dbReference>
<sequence length="211" mass="22257">MILDRLFAAGYDVIFQRAERGGLTAMRAEAIGDLSGTVVELGAGTGLNLAHYPAAVDRLIATEPDPHMVKRLRAKVAAGEGGGPERVTVAQAGGERLPLQDGEADAIVCTLVLCTAPDVPGVLAEAVRVLKPGGRFRFVEHVRADGHRHAAWQDRLNRPWGALAGGCNANRDTLAALRAAPGLEVRGVRDDSFPGVPALVRPLIRGEAVRV</sequence>
<dbReference type="AlphaFoldDB" id="A0A2T4UMD1"/>
<evidence type="ECO:0000313" key="3">
    <source>
        <dbReference type="Proteomes" id="UP000240739"/>
    </source>
</evidence>
<proteinExistence type="predicted"/>
<keyword evidence="3" id="KW-1185">Reference proteome</keyword>
<dbReference type="PANTHER" id="PTHR45036:SF1">
    <property type="entry name" value="METHYLTRANSFERASE LIKE 7A"/>
    <property type="match status" value="1"/>
</dbReference>